<dbReference type="SMART" id="SM00267">
    <property type="entry name" value="GGDEF"/>
    <property type="match status" value="1"/>
</dbReference>
<dbReference type="CDD" id="cd01949">
    <property type="entry name" value="GGDEF"/>
    <property type="match status" value="1"/>
</dbReference>
<dbReference type="SUPFAM" id="SSF141868">
    <property type="entry name" value="EAL domain-like"/>
    <property type="match status" value="1"/>
</dbReference>
<organism evidence="4 5">
    <name type="scientific">Planomonospora alba</name>
    <dbReference type="NCBI Taxonomy" id="161354"/>
    <lineage>
        <taxon>Bacteria</taxon>
        <taxon>Bacillati</taxon>
        <taxon>Actinomycetota</taxon>
        <taxon>Actinomycetes</taxon>
        <taxon>Streptosporangiales</taxon>
        <taxon>Streptosporangiaceae</taxon>
        <taxon>Planomonospora</taxon>
    </lineage>
</organism>
<evidence type="ECO:0000313" key="5">
    <source>
        <dbReference type="Proteomes" id="UP001500320"/>
    </source>
</evidence>
<feature type="transmembrane region" description="Helical" evidence="1">
    <location>
        <begin position="172"/>
        <end position="194"/>
    </location>
</feature>
<evidence type="ECO:0000313" key="4">
    <source>
        <dbReference type="EMBL" id="GAA3134037.1"/>
    </source>
</evidence>
<reference evidence="5" key="1">
    <citation type="journal article" date="2019" name="Int. J. Syst. Evol. Microbiol.">
        <title>The Global Catalogue of Microorganisms (GCM) 10K type strain sequencing project: providing services to taxonomists for standard genome sequencing and annotation.</title>
        <authorList>
            <consortium name="The Broad Institute Genomics Platform"/>
            <consortium name="The Broad Institute Genome Sequencing Center for Infectious Disease"/>
            <person name="Wu L."/>
            <person name="Ma J."/>
        </authorList>
    </citation>
    <scope>NUCLEOTIDE SEQUENCE [LARGE SCALE GENOMIC DNA]</scope>
    <source>
        <strain evidence="5">JCM 9373</strain>
    </source>
</reference>
<dbReference type="PROSITE" id="PS50887">
    <property type="entry name" value="GGDEF"/>
    <property type="match status" value="1"/>
</dbReference>
<dbReference type="Gene3D" id="3.20.20.450">
    <property type="entry name" value="EAL domain"/>
    <property type="match status" value="1"/>
</dbReference>
<feature type="transmembrane region" description="Helical" evidence="1">
    <location>
        <begin position="270"/>
        <end position="291"/>
    </location>
</feature>
<sequence length="786" mass="84666">MSRLSSAALGSACIRRPRSWLVYLLAGTMLAAAVPWLAGLSPVLKVGPWILLQGLSALAVLGMTRRHGLAVLWPWRLIRASVLLAWLSTTLGWGVGWIWLEIPALLSAYNAGTLIAYGLSLTALIGLSLQAPGARGAVLLDAGIITVGVAMPMWSFFIEPAIDRSTHTGADLVFALIMPVIDLFLVGLVLRLALDNGRAPWLTLLSGSYLVMFLADGLHLLDQAAGRSYGPVSTVGWLSWAVLVGSAALHPSMADASQLRTPPLASRSRVTFFLVLALVSPVACIVGQRVLDLDTVAQPHDEIMFTGLTVLLAVLLVMRLSTVARVAEDRAGELSTALLRQEALQRSLSHSALHDPLTGLANRTLLSQALHQALSRAAASETAPPALLLLDLDAFKDVNDTFGHPVGDELLTHTAARLQTLTTDGQTLARLGGDEFALVLPSATVHDAIATAQDLLAALREPYRLEGRELYLTTSIGVLAGMTVASPSEALRDADLALYAAKNAGKNQLVLFTSDLREARMERTRLTAALRQAVRRGELTLNYQPVVDLVTGDIRKAEALLRWSPPGERPIPPDVFIPIAEESGMIVPIGRWVLERACADAARWYARHGIAVTVNVSGRQLREEDFSDMVLEILARHGLPERALILEITESMLLATTPAEVRRITACLDRLRRHGVRIALDDFGTGYSSLSYLRSLPVDIIKIDKSFTPAPGHAEHDTMRAFTKAIVELSASLGLETIAEGIETPEQAAVLQQLGCPLAQGYLFSPPATAQQLDGLLRSVPWRQAA</sequence>
<feature type="transmembrane region" description="Helical" evidence="1">
    <location>
        <begin position="77"/>
        <end position="100"/>
    </location>
</feature>
<dbReference type="Pfam" id="PF00563">
    <property type="entry name" value="EAL"/>
    <property type="match status" value="1"/>
</dbReference>
<dbReference type="InterPro" id="IPR000160">
    <property type="entry name" value="GGDEF_dom"/>
</dbReference>
<feature type="transmembrane region" description="Helical" evidence="1">
    <location>
        <begin position="303"/>
        <end position="320"/>
    </location>
</feature>
<evidence type="ECO:0000256" key="1">
    <source>
        <dbReference type="SAM" id="Phobius"/>
    </source>
</evidence>
<evidence type="ECO:0000259" key="2">
    <source>
        <dbReference type="PROSITE" id="PS50883"/>
    </source>
</evidence>
<dbReference type="PROSITE" id="PS50883">
    <property type="entry name" value="EAL"/>
    <property type="match status" value="1"/>
</dbReference>
<protein>
    <submittedName>
        <fullName evidence="4">Bifunctional diguanylate cyclase/phosphodiesterase</fullName>
    </submittedName>
</protein>
<dbReference type="SUPFAM" id="SSF55073">
    <property type="entry name" value="Nucleotide cyclase"/>
    <property type="match status" value="1"/>
</dbReference>
<dbReference type="PANTHER" id="PTHR44757:SF2">
    <property type="entry name" value="BIOFILM ARCHITECTURE MAINTENANCE PROTEIN MBAA"/>
    <property type="match status" value="1"/>
</dbReference>
<feature type="transmembrane region" description="Helical" evidence="1">
    <location>
        <begin position="201"/>
        <end position="220"/>
    </location>
</feature>
<comment type="caution">
    <text evidence="4">The sequence shown here is derived from an EMBL/GenBank/DDBJ whole genome shotgun (WGS) entry which is preliminary data.</text>
</comment>
<dbReference type="CDD" id="cd01948">
    <property type="entry name" value="EAL"/>
    <property type="match status" value="1"/>
</dbReference>
<dbReference type="Proteomes" id="UP001500320">
    <property type="component" value="Unassembled WGS sequence"/>
</dbReference>
<dbReference type="InterPro" id="IPR052155">
    <property type="entry name" value="Biofilm_reg_signaling"/>
</dbReference>
<dbReference type="RefSeq" id="WP_344859111.1">
    <property type="nucleotide sequence ID" value="NZ_BAAAUT010000017.1"/>
</dbReference>
<dbReference type="PANTHER" id="PTHR44757">
    <property type="entry name" value="DIGUANYLATE CYCLASE DGCP"/>
    <property type="match status" value="1"/>
</dbReference>
<evidence type="ECO:0000259" key="3">
    <source>
        <dbReference type="PROSITE" id="PS50887"/>
    </source>
</evidence>
<dbReference type="NCBIfam" id="TIGR00254">
    <property type="entry name" value="GGDEF"/>
    <property type="match status" value="1"/>
</dbReference>
<feature type="transmembrane region" description="Helical" evidence="1">
    <location>
        <begin position="106"/>
        <end position="126"/>
    </location>
</feature>
<proteinExistence type="predicted"/>
<gene>
    <name evidence="4" type="ORF">GCM10010466_25850</name>
</gene>
<keyword evidence="1" id="KW-0472">Membrane</keyword>
<dbReference type="InterPro" id="IPR043128">
    <property type="entry name" value="Rev_trsase/Diguanyl_cyclase"/>
</dbReference>
<dbReference type="InterPro" id="IPR029787">
    <property type="entry name" value="Nucleotide_cyclase"/>
</dbReference>
<feature type="transmembrane region" description="Helical" evidence="1">
    <location>
        <begin position="232"/>
        <end position="249"/>
    </location>
</feature>
<dbReference type="InterPro" id="IPR001633">
    <property type="entry name" value="EAL_dom"/>
</dbReference>
<dbReference type="EMBL" id="BAAAUT010000017">
    <property type="protein sequence ID" value="GAA3134037.1"/>
    <property type="molecule type" value="Genomic_DNA"/>
</dbReference>
<keyword evidence="5" id="KW-1185">Reference proteome</keyword>
<feature type="domain" description="EAL" evidence="2">
    <location>
        <begin position="523"/>
        <end position="781"/>
    </location>
</feature>
<dbReference type="SMART" id="SM00052">
    <property type="entry name" value="EAL"/>
    <property type="match status" value="1"/>
</dbReference>
<dbReference type="Gene3D" id="3.30.70.270">
    <property type="match status" value="1"/>
</dbReference>
<accession>A0ABP6N214</accession>
<keyword evidence="1" id="KW-0812">Transmembrane</keyword>
<keyword evidence="1" id="KW-1133">Transmembrane helix</keyword>
<feature type="domain" description="GGDEF" evidence="3">
    <location>
        <begin position="383"/>
        <end position="514"/>
    </location>
</feature>
<feature type="transmembrane region" description="Helical" evidence="1">
    <location>
        <begin position="20"/>
        <end position="40"/>
    </location>
</feature>
<dbReference type="InterPro" id="IPR035919">
    <property type="entry name" value="EAL_sf"/>
</dbReference>
<name>A0ABP6N214_9ACTN</name>
<feature type="transmembrane region" description="Helical" evidence="1">
    <location>
        <begin position="138"/>
        <end position="157"/>
    </location>
</feature>
<dbReference type="Pfam" id="PF00990">
    <property type="entry name" value="GGDEF"/>
    <property type="match status" value="1"/>
</dbReference>